<dbReference type="InterPro" id="IPR025857">
    <property type="entry name" value="MacB_PCD"/>
</dbReference>
<keyword evidence="10 12" id="KW-0472">Membrane</keyword>
<evidence type="ECO:0000256" key="1">
    <source>
        <dbReference type="ARBA" id="ARBA00004429"/>
    </source>
</evidence>
<feature type="domain" description="ABC transporter" evidence="13">
    <location>
        <begin position="1"/>
        <end position="223"/>
    </location>
</feature>
<dbReference type="KEGG" id="lji:ELX58_02985"/>
<dbReference type="InterPro" id="IPR017911">
    <property type="entry name" value="MacB-like_ATP-bd"/>
</dbReference>
<comment type="similarity">
    <text evidence="11">Belongs to the ABC transporter superfamily. Macrolide exporter (TC 3.A.1.122) family.</text>
</comment>
<evidence type="ECO:0000313" key="15">
    <source>
        <dbReference type="Proteomes" id="UP000294321"/>
    </source>
</evidence>
<dbReference type="PROSITE" id="PS50893">
    <property type="entry name" value="ABC_TRANSPORTER_2"/>
    <property type="match status" value="1"/>
</dbReference>
<dbReference type="Pfam" id="PF02687">
    <property type="entry name" value="FtsX"/>
    <property type="match status" value="1"/>
</dbReference>
<dbReference type="InterPro" id="IPR003439">
    <property type="entry name" value="ABC_transporter-like_ATP-bd"/>
</dbReference>
<dbReference type="InterPro" id="IPR027417">
    <property type="entry name" value="P-loop_NTPase"/>
</dbReference>
<keyword evidence="2" id="KW-0813">Transport</keyword>
<dbReference type="InterPro" id="IPR003838">
    <property type="entry name" value="ABC3_permease_C"/>
</dbReference>
<keyword evidence="5 12" id="KW-0812">Transmembrane</keyword>
<evidence type="ECO:0000256" key="12">
    <source>
        <dbReference type="SAM" id="Phobius"/>
    </source>
</evidence>
<dbReference type="InterPro" id="IPR015854">
    <property type="entry name" value="ABC_transpr_LolD-like"/>
</dbReference>
<dbReference type="GO" id="GO:0006865">
    <property type="term" value="P:amino acid transport"/>
    <property type="evidence" value="ECO:0007669"/>
    <property type="project" value="UniProtKB-KW"/>
</dbReference>
<dbReference type="GO" id="GO:0005524">
    <property type="term" value="F:ATP binding"/>
    <property type="evidence" value="ECO:0007669"/>
    <property type="project" value="UniProtKB-KW"/>
</dbReference>
<dbReference type="GO" id="GO:0098796">
    <property type="term" value="C:membrane protein complex"/>
    <property type="evidence" value="ECO:0007669"/>
    <property type="project" value="UniProtKB-ARBA"/>
</dbReference>
<keyword evidence="4" id="KW-0997">Cell inner membrane</keyword>
<sequence>MHVLKGINLKFHLGEFVSILGESGVGKSTLMDIIGGLDSHYKGEVVVNGKSLKSYTSKQLDQYRRHNIGFVFQSFHLIGHLTALGNVLVPLDMTNLSKKQRVERAKHLLKTVGLGDQMKKYPSELSGGQRQRVSIARALATDPQILIADEPTGALDQKNTDEVLRILDKIAQSGKLVLTVTHSQRVAEYGTRIVHLSNGEIDQDKKLRDGYQAKGQASTFHSQPLRAGSLWRMTADNIKRNKGQNILTIIGAAIGLVAIILILGLGVGTKGYVSQQITSQVKPTVAMIQHHNQNDTQPMKAHDLKRVNDVKGVKSVDYGLDTSKTQFRYNKKNANTDSLSSAVALLKSKDIKKGAAPGKNEILITPDIAKQLDKKHPNSVIGKKIKVSSSITDPAQSANKKQLSVPMIKGNLKVSGIMTDAAANNDGNTVAYSTIKSMAKKSHVKAEPQYLIAKFKGNVAQNNVAQQRVRDLTKKGKTQYRVVSASSMLSKISLYVHIITGVLMAIAAVSLLVAAVMIVAILYISVNERTREIGILRALGASKKNVRHLFLDQALLLGIISSVLATIVSYLGELLINHFTLASSMNFNILQIMPHQIVIVFIITLIINAIASVMPSWRASRLDPIKCLNK</sequence>
<dbReference type="GO" id="GO:0016887">
    <property type="term" value="F:ATP hydrolysis activity"/>
    <property type="evidence" value="ECO:0007669"/>
    <property type="project" value="InterPro"/>
</dbReference>
<dbReference type="InterPro" id="IPR003593">
    <property type="entry name" value="AAA+_ATPase"/>
</dbReference>
<gene>
    <name evidence="14" type="ORF">ELX58_02985</name>
</gene>
<evidence type="ECO:0000256" key="3">
    <source>
        <dbReference type="ARBA" id="ARBA00022475"/>
    </source>
</evidence>
<evidence type="ECO:0000256" key="4">
    <source>
        <dbReference type="ARBA" id="ARBA00022519"/>
    </source>
</evidence>
<dbReference type="AlphaFoldDB" id="A0A4P6ZK85"/>
<dbReference type="PROSITE" id="PS00211">
    <property type="entry name" value="ABC_TRANSPORTER_1"/>
    <property type="match status" value="1"/>
</dbReference>
<feature type="transmembrane region" description="Helical" evidence="12">
    <location>
        <begin position="494"/>
        <end position="524"/>
    </location>
</feature>
<dbReference type="PANTHER" id="PTHR24220:SF86">
    <property type="entry name" value="ABC TRANSPORTER ABCH.1"/>
    <property type="match status" value="1"/>
</dbReference>
<keyword evidence="3" id="KW-1003">Cell membrane</keyword>
<evidence type="ECO:0000256" key="8">
    <source>
        <dbReference type="ARBA" id="ARBA00022970"/>
    </source>
</evidence>
<dbReference type="InterPro" id="IPR017871">
    <property type="entry name" value="ABC_transporter-like_CS"/>
</dbReference>
<keyword evidence="6" id="KW-0547">Nucleotide-binding</keyword>
<keyword evidence="7 14" id="KW-0067">ATP-binding</keyword>
<organism evidence="14 15">
    <name type="scientific">Acetilactobacillus jinshanensis</name>
    <dbReference type="NCBI Taxonomy" id="1720083"/>
    <lineage>
        <taxon>Bacteria</taxon>
        <taxon>Bacillati</taxon>
        <taxon>Bacillota</taxon>
        <taxon>Bacilli</taxon>
        <taxon>Lactobacillales</taxon>
        <taxon>Lactobacillaceae</taxon>
        <taxon>Acetilactobacillus</taxon>
    </lineage>
</organism>
<dbReference type="Proteomes" id="UP000294321">
    <property type="component" value="Chromosome"/>
</dbReference>
<dbReference type="Pfam" id="PF00005">
    <property type="entry name" value="ABC_tran"/>
    <property type="match status" value="1"/>
</dbReference>
<evidence type="ECO:0000256" key="6">
    <source>
        <dbReference type="ARBA" id="ARBA00022741"/>
    </source>
</evidence>
<dbReference type="EMBL" id="CP034726">
    <property type="protein sequence ID" value="QBP18126.1"/>
    <property type="molecule type" value="Genomic_DNA"/>
</dbReference>
<dbReference type="SMART" id="SM00382">
    <property type="entry name" value="AAA"/>
    <property type="match status" value="1"/>
</dbReference>
<protein>
    <submittedName>
        <fullName evidence="14">ATP-binding cassette domain-containing protein</fullName>
    </submittedName>
</protein>
<dbReference type="OrthoDB" id="2079174at2"/>
<evidence type="ECO:0000256" key="9">
    <source>
        <dbReference type="ARBA" id="ARBA00022989"/>
    </source>
</evidence>
<dbReference type="GO" id="GO:0005886">
    <property type="term" value="C:plasma membrane"/>
    <property type="evidence" value="ECO:0007669"/>
    <property type="project" value="UniProtKB-SubCell"/>
</dbReference>
<feature type="transmembrane region" description="Helical" evidence="12">
    <location>
        <begin position="246"/>
        <end position="267"/>
    </location>
</feature>
<name>A0A4P6ZK85_9LACO</name>
<feature type="transmembrane region" description="Helical" evidence="12">
    <location>
        <begin position="592"/>
        <end position="611"/>
    </location>
</feature>
<evidence type="ECO:0000313" key="14">
    <source>
        <dbReference type="EMBL" id="QBP18126.1"/>
    </source>
</evidence>
<proteinExistence type="inferred from homology"/>
<dbReference type="GO" id="GO:0022857">
    <property type="term" value="F:transmembrane transporter activity"/>
    <property type="evidence" value="ECO:0007669"/>
    <property type="project" value="UniProtKB-ARBA"/>
</dbReference>
<dbReference type="Pfam" id="PF12704">
    <property type="entry name" value="MacB_PCD"/>
    <property type="match status" value="1"/>
</dbReference>
<evidence type="ECO:0000256" key="11">
    <source>
        <dbReference type="ARBA" id="ARBA00038388"/>
    </source>
</evidence>
<evidence type="ECO:0000256" key="7">
    <source>
        <dbReference type="ARBA" id="ARBA00022840"/>
    </source>
</evidence>
<dbReference type="PANTHER" id="PTHR24220">
    <property type="entry name" value="IMPORT ATP-BINDING PROTEIN"/>
    <property type="match status" value="1"/>
</dbReference>
<comment type="subcellular location">
    <subcellularLocation>
        <location evidence="1">Cell inner membrane</location>
        <topology evidence="1">Multi-pass membrane protein</topology>
    </subcellularLocation>
</comment>
<accession>A0A4P6ZK85</accession>
<feature type="transmembrane region" description="Helical" evidence="12">
    <location>
        <begin position="554"/>
        <end position="572"/>
    </location>
</feature>
<evidence type="ECO:0000256" key="5">
    <source>
        <dbReference type="ARBA" id="ARBA00022692"/>
    </source>
</evidence>
<dbReference type="FunFam" id="3.40.50.300:FF:000032">
    <property type="entry name" value="Export ABC transporter ATP-binding protein"/>
    <property type="match status" value="1"/>
</dbReference>
<dbReference type="CDD" id="cd03255">
    <property type="entry name" value="ABC_MJ0796_LolCDE_FtsE"/>
    <property type="match status" value="1"/>
</dbReference>
<evidence type="ECO:0000256" key="2">
    <source>
        <dbReference type="ARBA" id="ARBA00022448"/>
    </source>
</evidence>
<keyword evidence="8" id="KW-0029">Amino-acid transport</keyword>
<dbReference type="Gene3D" id="3.40.50.300">
    <property type="entry name" value="P-loop containing nucleotide triphosphate hydrolases"/>
    <property type="match status" value="1"/>
</dbReference>
<evidence type="ECO:0000256" key="10">
    <source>
        <dbReference type="ARBA" id="ARBA00023136"/>
    </source>
</evidence>
<dbReference type="RefSeq" id="WP_133441683.1">
    <property type="nucleotide sequence ID" value="NZ_CP034726.1"/>
</dbReference>
<keyword evidence="9 12" id="KW-1133">Transmembrane helix</keyword>
<dbReference type="SUPFAM" id="SSF52540">
    <property type="entry name" value="P-loop containing nucleoside triphosphate hydrolases"/>
    <property type="match status" value="1"/>
</dbReference>
<evidence type="ECO:0000259" key="13">
    <source>
        <dbReference type="PROSITE" id="PS50893"/>
    </source>
</evidence>
<keyword evidence="15" id="KW-1185">Reference proteome</keyword>
<reference evidence="15" key="1">
    <citation type="submission" date="2018-12" db="EMBL/GenBank/DDBJ databases">
        <title>A new species of lactobacillus.</title>
        <authorList>
            <person name="Jian Y."/>
            <person name="Xin L."/>
            <person name="Hong Z.J."/>
            <person name="Ming L.Z."/>
            <person name="Hong X.Z."/>
        </authorList>
    </citation>
    <scope>NUCLEOTIDE SEQUENCE [LARGE SCALE GENOMIC DNA]</scope>
    <source>
        <strain evidence="15">HSLZ-75</strain>
    </source>
</reference>